<dbReference type="Pfam" id="PF06969">
    <property type="entry name" value="HemN_C"/>
    <property type="match status" value="1"/>
</dbReference>
<dbReference type="GO" id="GO:0051539">
    <property type="term" value="F:4 iron, 4 sulfur cluster binding"/>
    <property type="evidence" value="ECO:0007669"/>
    <property type="project" value="UniProtKB-UniRule"/>
</dbReference>
<dbReference type="InterPro" id="IPR034505">
    <property type="entry name" value="Coproporphyrinogen-III_oxidase"/>
</dbReference>
<dbReference type="SFLD" id="SFLDG01065">
    <property type="entry name" value="anaerobic_coproporphyrinogen-I"/>
    <property type="match status" value="1"/>
</dbReference>
<evidence type="ECO:0000256" key="5">
    <source>
        <dbReference type="ARBA" id="ARBA00022691"/>
    </source>
</evidence>
<evidence type="ECO:0000313" key="13">
    <source>
        <dbReference type="Proteomes" id="UP000199382"/>
    </source>
</evidence>
<evidence type="ECO:0000256" key="4">
    <source>
        <dbReference type="ARBA" id="ARBA00022617"/>
    </source>
</evidence>
<evidence type="ECO:0000313" key="12">
    <source>
        <dbReference type="EMBL" id="SDI78441.1"/>
    </source>
</evidence>
<dbReference type="Gene3D" id="3.20.20.70">
    <property type="entry name" value="Aldolase class I"/>
    <property type="match status" value="1"/>
</dbReference>
<dbReference type="OrthoDB" id="9808022at2"/>
<evidence type="ECO:0000256" key="1">
    <source>
        <dbReference type="ARBA" id="ARBA00001966"/>
    </source>
</evidence>
<comment type="cofactor">
    <cofactor evidence="1">
        <name>[4Fe-4S] cluster</name>
        <dbReference type="ChEBI" id="CHEBI:49883"/>
    </cofactor>
</comment>
<evidence type="ECO:0000256" key="8">
    <source>
        <dbReference type="ARBA" id="ARBA00023014"/>
    </source>
</evidence>
<dbReference type="CDD" id="cd01335">
    <property type="entry name" value="Radical_SAM"/>
    <property type="match status" value="1"/>
</dbReference>
<comment type="similarity">
    <text evidence="2">Belongs to the anaerobic coproporphyrinogen-III oxidase family. HemW subfamily.</text>
</comment>
<dbReference type="RefSeq" id="WP_093150878.1">
    <property type="nucleotide sequence ID" value="NZ_FNEK01000007.1"/>
</dbReference>
<proteinExistence type="inferred from homology"/>
<dbReference type="SFLD" id="SFLDF00288">
    <property type="entry name" value="HemN-like__clustered_with_nucl"/>
    <property type="match status" value="1"/>
</dbReference>
<evidence type="ECO:0000256" key="2">
    <source>
        <dbReference type="ARBA" id="ARBA00006100"/>
    </source>
</evidence>
<dbReference type="PANTHER" id="PTHR13932">
    <property type="entry name" value="COPROPORPHYRINIGEN III OXIDASE"/>
    <property type="match status" value="1"/>
</dbReference>
<evidence type="ECO:0000256" key="9">
    <source>
        <dbReference type="ARBA" id="ARBA00023186"/>
    </source>
</evidence>
<dbReference type="Proteomes" id="UP000199382">
    <property type="component" value="Unassembled WGS sequence"/>
</dbReference>
<feature type="domain" description="Radical SAM core" evidence="11">
    <location>
        <begin position="15"/>
        <end position="251"/>
    </location>
</feature>
<keyword evidence="13" id="KW-1185">Reference proteome</keyword>
<keyword evidence="9 10" id="KW-0143">Chaperone</keyword>
<dbReference type="PANTHER" id="PTHR13932:SF5">
    <property type="entry name" value="RADICAL S-ADENOSYL METHIONINE DOMAIN-CONTAINING PROTEIN 1, MITOCHONDRIAL"/>
    <property type="match status" value="1"/>
</dbReference>
<organism evidence="12 13">
    <name type="scientific">Aliiruegeria lutimaris</name>
    <dbReference type="NCBI Taxonomy" id="571298"/>
    <lineage>
        <taxon>Bacteria</taxon>
        <taxon>Pseudomonadati</taxon>
        <taxon>Pseudomonadota</taxon>
        <taxon>Alphaproteobacteria</taxon>
        <taxon>Rhodobacterales</taxon>
        <taxon>Roseobacteraceae</taxon>
        <taxon>Aliiruegeria</taxon>
    </lineage>
</organism>
<keyword evidence="8 10" id="KW-0411">Iron-sulfur</keyword>
<dbReference type="InterPro" id="IPR010723">
    <property type="entry name" value="HemN_C"/>
</dbReference>
<dbReference type="GO" id="GO:0006779">
    <property type="term" value="P:porphyrin-containing compound biosynthetic process"/>
    <property type="evidence" value="ECO:0007669"/>
    <property type="project" value="InterPro"/>
</dbReference>
<dbReference type="Pfam" id="PF04055">
    <property type="entry name" value="Radical_SAM"/>
    <property type="match status" value="1"/>
</dbReference>
<protein>
    <recommendedName>
        <fullName evidence="3 10">Heme chaperone HemW</fullName>
    </recommendedName>
</protein>
<dbReference type="SFLD" id="SFLDF00562">
    <property type="entry name" value="HemN-like__clustered_with_heat"/>
    <property type="match status" value="1"/>
</dbReference>
<evidence type="ECO:0000259" key="11">
    <source>
        <dbReference type="PROSITE" id="PS51918"/>
    </source>
</evidence>
<reference evidence="12 13" key="1">
    <citation type="submission" date="2016-10" db="EMBL/GenBank/DDBJ databases">
        <authorList>
            <person name="de Groot N.N."/>
        </authorList>
    </citation>
    <scope>NUCLEOTIDE SEQUENCE [LARGE SCALE GENOMIC DNA]</scope>
    <source>
        <strain evidence="12 13">DSM 25294</strain>
    </source>
</reference>
<keyword evidence="7 10" id="KW-0408">Iron</keyword>
<dbReference type="InterPro" id="IPR006638">
    <property type="entry name" value="Elp3/MiaA/NifB-like_rSAM"/>
</dbReference>
<keyword evidence="10" id="KW-0963">Cytoplasm</keyword>
<dbReference type="InterPro" id="IPR004559">
    <property type="entry name" value="HemW-like"/>
</dbReference>
<dbReference type="GO" id="GO:0004109">
    <property type="term" value="F:coproporphyrinogen oxidase activity"/>
    <property type="evidence" value="ECO:0007669"/>
    <property type="project" value="InterPro"/>
</dbReference>
<accession>A0A1G8NDT4</accession>
<name>A0A1G8NDT4_9RHOB</name>
<dbReference type="AlphaFoldDB" id="A0A1G8NDT4"/>
<dbReference type="InterPro" id="IPR013785">
    <property type="entry name" value="Aldolase_TIM"/>
</dbReference>
<comment type="subcellular location">
    <subcellularLocation>
        <location evidence="10">Cytoplasm</location>
    </subcellularLocation>
</comment>
<keyword evidence="10" id="KW-0004">4Fe-4S</keyword>
<dbReference type="SMART" id="SM00729">
    <property type="entry name" value="Elp3"/>
    <property type="match status" value="1"/>
</dbReference>
<dbReference type="SFLD" id="SFLDS00029">
    <property type="entry name" value="Radical_SAM"/>
    <property type="match status" value="1"/>
</dbReference>
<keyword evidence="5 10" id="KW-0949">S-adenosyl-L-methionine</keyword>
<keyword evidence="4 10" id="KW-0349">Heme</keyword>
<evidence type="ECO:0000256" key="3">
    <source>
        <dbReference type="ARBA" id="ARBA00017228"/>
    </source>
</evidence>
<evidence type="ECO:0000256" key="7">
    <source>
        <dbReference type="ARBA" id="ARBA00023004"/>
    </source>
</evidence>
<comment type="function">
    <text evidence="10">Probably acts as a heme chaperone, transferring heme to an unknown acceptor. Binds one molecule of heme per monomer, possibly covalently. Binds 1 [4Fe-4S] cluster. The cluster is coordinated with 3 cysteines and an exchangeable S-adenosyl-L-methionine.</text>
</comment>
<keyword evidence="6 10" id="KW-0479">Metal-binding</keyword>
<dbReference type="InterPro" id="IPR007197">
    <property type="entry name" value="rSAM"/>
</dbReference>
<dbReference type="SUPFAM" id="SSF102114">
    <property type="entry name" value="Radical SAM enzymes"/>
    <property type="match status" value="1"/>
</dbReference>
<dbReference type="PROSITE" id="PS51918">
    <property type="entry name" value="RADICAL_SAM"/>
    <property type="match status" value="1"/>
</dbReference>
<dbReference type="GO" id="GO:0005737">
    <property type="term" value="C:cytoplasm"/>
    <property type="evidence" value="ECO:0007669"/>
    <property type="project" value="UniProtKB-SubCell"/>
</dbReference>
<dbReference type="InterPro" id="IPR058240">
    <property type="entry name" value="rSAM_sf"/>
</dbReference>
<gene>
    <name evidence="12" type="ORF">SAMN04488026_100740</name>
</gene>
<dbReference type="EMBL" id="FNEK01000007">
    <property type="protein sequence ID" value="SDI78441.1"/>
    <property type="molecule type" value="Genomic_DNA"/>
</dbReference>
<sequence>MRSPSWSTDVLPVADWQNAGFGLYLHWPFCQSKCPYCDFNSHVAASIDQVRWAAAYVRQIRAAAEIVPDRKLDSIFFGGGTPSLMAPETVGLILEEIRKTWPVSNDLEVTLEANPSSVEAGKFEGFRDAGVNRVSLGVQSLNDDDLARLGRLHSAAEARKAFEIARNTFSRVSFDLIYARQDQSLDAWRGELERALEMAIDHLSLYQLTIEPETAFGRRFAAGGLHGLPDEDLSADMYDLTVDLCARAGLELYEISNFARKGSESRHNILYWTGGDYLGIGPGAHGRLTIDDNRWASVAPSNPAKWLEESETRDTPCWVKERLTPQDRAEEYLMMGLRLTVGISFERLMMLGADAGMPERLREMEDSGMICWTADRVRTTERGRSILNAVLRELLAGQT</sequence>
<dbReference type="GO" id="GO:0046872">
    <property type="term" value="F:metal ion binding"/>
    <property type="evidence" value="ECO:0007669"/>
    <property type="project" value="UniProtKB-UniRule"/>
</dbReference>
<evidence type="ECO:0000256" key="10">
    <source>
        <dbReference type="RuleBase" id="RU364116"/>
    </source>
</evidence>
<dbReference type="STRING" id="571298.SAMN04488026_100740"/>
<dbReference type="NCBIfam" id="TIGR00539">
    <property type="entry name" value="hemN_rel"/>
    <property type="match status" value="1"/>
</dbReference>
<evidence type="ECO:0000256" key="6">
    <source>
        <dbReference type="ARBA" id="ARBA00022723"/>
    </source>
</evidence>